<dbReference type="EMBL" id="MHCZ01000040">
    <property type="protein sequence ID" value="OGY29153.1"/>
    <property type="molecule type" value="Genomic_DNA"/>
</dbReference>
<comment type="caution">
    <text evidence="2">The sequence shown here is derived from an EMBL/GenBank/DDBJ whole genome shotgun (WGS) entry which is preliminary data.</text>
</comment>
<evidence type="ECO:0000313" key="2">
    <source>
        <dbReference type="EMBL" id="OGY29153.1"/>
    </source>
</evidence>
<gene>
    <name evidence="2" type="ORF">A3F35_03125</name>
</gene>
<keyword evidence="1" id="KW-0472">Membrane</keyword>
<proteinExistence type="predicted"/>
<dbReference type="STRING" id="1802603.A3F35_03125"/>
<sequence>MNETNIQKANAILWSAALALTFFWVLNLFKESYAGVKSFLNFYPSVGPLLGLFIFSGLLYLIAFFGFSLLKLNSQKAAFWMLLVSSVVFFLMVFPPVYEPIVHILAGK</sequence>
<dbReference type="Proteomes" id="UP000178068">
    <property type="component" value="Unassembled WGS sequence"/>
</dbReference>
<organism evidence="2 3">
    <name type="scientific">Candidatus Woykebacteria bacterium RIFCSPHIGHO2_12_FULL_45_10</name>
    <dbReference type="NCBI Taxonomy" id="1802603"/>
    <lineage>
        <taxon>Bacteria</taxon>
        <taxon>Candidatus Woykeibacteriota</taxon>
    </lineage>
</organism>
<dbReference type="AlphaFoldDB" id="A0A1G1WN97"/>
<keyword evidence="1" id="KW-0812">Transmembrane</keyword>
<evidence type="ECO:0000256" key="1">
    <source>
        <dbReference type="SAM" id="Phobius"/>
    </source>
</evidence>
<feature type="transmembrane region" description="Helical" evidence="1">
    <location>
        <begin position="77"/>
        <end position="98"/>
    </location>
</feature>
<keyword evidence="1" id="KW-1133">Transmembrane helix</keyword>
<protein>
    <submittedName>
        <fullName evidence="2">Uncharacterized protein</fullName>
    </submittedName>
</protein>
<evidence type="ECO:0000313" key="3">
    <source>
        <dbReference type="Proteomes" id="UP000178068"/>
    </source>
</evidence>
<name>A0A1G1WN97_9BACT</name>
<accession>A0A1G1WN97</accession>
<feature type="transmembrane region" description="Helical" evidence="1">
    <location>
        <begin position="12"/>
        <end position="29"/>
    </location>
</feature>
<reference evidence="2 3" key="1">
    <citation type="journal article" date="2016" name="Nat. Commun.">
        <title>Thousands of microbial genomes shed light on interconnected biogeochemical processes in an aquifer system.</title>
        <authorList>
            <person name="Anantharaman K."/>
            <person name="Brown C.T."/>
            <person name="Hug L.A."/>
            <person name="Sharon I."/>
            <person name="Castelle C.J."/>
            <person name="Probst A.J."/>
            <person name="Thomas B.C."/>
            <person name="Singh A."/>
            <person name="Wilkins M.J."/>
            <person name="Karaoz U."/>
            <person name="Brodie E.L."/>
            <person name="Williams K.H."/>
            <person name="Hubbard S.S."/>
            <person name="Banfield J.F."/>
        </authorList>
    </citation>
    <scope>NUCLEOTIDE SEQUENCE [LARGE SCALE GENOMIC DNA]</scope>
</reference>
<feature type="transmembrane region" description="Helical" evidence="1">
    <location>
        <begin position="49"/>
        <end position="70"/>
    </location>
</feature>